<feature type="compositionally biased region" description="Polar residues" evidence="1">
    <location>
        <begin position="87"/>
        <end position="96"/>
    </location>
</feature>
<dbReference type="Proteomes" id="UP000887159">
    <property type="component" value="Unassembled WGS sequence"/>
</dbReference>
<evidence type="ECO:0000313" key="3">
    <source>
        <dbReference type="Proteomes" id="UP000887159"/>
    </source>
</evidence>
<evidence type="ECO:0000256" key="1">
    <source>
        <dbReference type="SAM" id="MobiDB-lite"/>
    </source>
</evidence>
<proteinExistence type="predicted"/>
<reference evidence="2" key="1">
    <citation type="submission" date="2020-08" db="EMBL/GenBank/DDBJ databases">
        <title>Multicomponent nature underlies the extraordinary mechanical properties of spider dragline silk.</title>
        <authorList>
            <person name="Kono N."/>
            <person name="Nakamura H."/>
            <person name="Mori M."/>
            <person name="Yoshida Y."/>
            <person name="Ohtoshi R."/>
            <person name="Malay A.D."/>
            <person name="Moran D.A.P."/>
            <person name="Tomita M."/>
            <person name="Numata K."/>
            <person name="Arakawa K."/>
        </authorList>
    </citation>
    <scope>NUCLEOTIDE SEQUENCE</scope>
</reference>
<name>A0A8X6WI32_TRICX</name>
<comment type="caution">
    <text evidence="2">The sequence shown here is derived from an EMBL/GenBank/DDBJ whole genome shotgun (WGS) entry which is preliminary data.</text>
</comment>
<gene>
    <name evidence="2" type="ORF">TNCV_797281</name>
</gene>
<dbReference type="EMBL" id="BMAU01021431">
    <property type="protein sequence ID" value="GFY35379.1"/>
    <property type="molecule type" value="Genomic_DNA"/>
</dbReference>
<keyword evidence="3" id="KW-1185">Reference proteome</keyword>
<dbReference type="AlphaFoldDB" id="A0A8X6WI32"/>
<protein>
    <submittedName>
        <fullName evidence="2">Uncharacterized protein</fullName>
    </submittedName>
</protein>
<sequence length="106" mass="11668">MSLDTEVDTIEEDSIGVSILEKNIVLQHQGEDPTGKPGSPLSAALTLRQCLFGKTGREVHQPIDRSRLTPATRLQREAWAKGIPRTPFSSYGTPHTANMRVGNQRC</sequence>
<organism evidence="2 3">
    <name type="scientific">Trichonephila clavipes</name>
    <name type="common">Golden silk orbweaver</name>
    <name type="synonym">Nephila clavipes</name>
    <dbReference type="NCBI Taxonomy" id="2585209"/>
    <lineage>
        <taxon>Eukaryota</taxon>
        <taxon>Metazoa</taxon>
        <taxon>Ecdysozoa</taxon>
        <taxon>Arthropoda</taxon>
        <taxon>Chelicerata</taxon>
        <taxon>Arachnida</taxon>
        <taxon>Araneae</taxon>
        <taxon>Araneomorphae</taxon>
        <taxon>Entelegynae</taxon>
        <taxon>Araneoidea</taxon>
        <taxon>Nephilidae</taxon>
        <taxon>Trichonephila</taxon>
    </lineage>
</organism>
<accession>A0A8X6WI32</accession>
<evidence type="ECO:0000313" key="2">
    <source>
        <dbReference type="EMBL" id="GFY35379.1"/>
    </source>
</evidence>
<feature type="region of interest" description="Disordered" evidence="1">
    <location>
        <begin position="77"/>
        <end position="106"/>
    </location>
</feature>